<sequence length="308" mass="36094">MNSCAYNKENCVCPKCAHCNHCTSGSQIHRSCMSDYIEMDVSDNEVSELFADNSECLLTIEEEIEAESLRRNTPLSAQAEEYVTFEENMLFAKTYQYEIIKTDIDIVGDTLRKNYPDEDFDSADFQRMDIHKYLTSEMTKFEFFIAHNQWGYEFVHYPENTPIRMRKGVITRWNNTYQNHDLYHLHCIDSEHAGFKAGGFSKALLTTEARNSREFIDLIIESPESYFCKYCEHYLFDCIEHYAGSAWDIPSEDIWPSCTNLLVSYVMYNTNEETYLEVHAHKVICVVYPQENHSKKRKIEEIEDSDSD</sequence>
<organism evidence="1 2">
    <name type="scientific">Crassostrea ariakensis ambidensovirus 1</name>
    <dbReference type="NCBI Taxonomy" id="2849716"/>
    <lineage>
        <taxon>Viruses</taxon>
        <taxon>Monodnaviria</taxon>
        <taxon>Shotokuvirae</taxon>
        <taxon>Cossaviricota</taxon>
        <taxon>Quintoviricetes</taxon>
        <taxon>Piccovirales</taxon>
        <taxon>Parvoviridae</taxon>
        <taxon>Densovirinae</taxon>
        <taxon>Aquambidensovirus</taxon>
        <taxon>Aquambidensovirus ostreid1</taxon>
    </lineage>
</organism>
<keyword evidence="2" id="KW-1185">Reference proteome</keyword>
<evidence type="ECO:0000313" key="1">
    <source>
        <dbReference type="EMBL" id="ARI46483.1"/>
    </source>
</evidence>
<protein>
    <submittedName>
        <fullName evidence="1">NS3</fullName>
    </submittedName>
</protein>
<evidence type="ECO:0000313" key="2">
    <source>
        <dbReference type="Proteomes" id="UP000682097"/>
    </source>
</evidence>
<proteinExistence type="predicted"/>
<dbReference type="EMBL" id="KY548840">
    <property type="protein sequence ID" value="ARI46483.1"/>
    <property type="molecule type" value="Genomic_DNA"/>
</dbReference>
<name>A0A1W5YP75_9VIRU</name>
<dbReference type="Proteomes" id="UP000682097">
    <property type="component" value="Segment"/>
</dbReference>
<accession>A0A1W5YP75</accession>
<reference evidence="1 2" key="1">
    <citation type="journal article" date="2017" name="Arch. Virol.">
        <title>Densoviruses in oyster Crassostrea ariakensis.</title>
        <authorList>
            <person name="Kang Y.J."/>
            <person name="Huang W."/>
            <person name="Zhao A.L."/>
            <person name="Lai D.D."/>
            <person name="Shao L."/>
            <person name="Shen Y.Q."/>
            <person name="Deng X."/>
            <person name="Delwart E."/>
            <person name="Zhang W."/>
        </authorList>
    </citation>
    <scope>NUCLEOTIDE SEQUENCE [LARGE SCALE GENOMIC DNA]</scope>
    <source>
        <strain evidence="1 2">CH-OY-1</strain>
    </source>
</reference>